<name>A0A0V1B8E7_TRISP</name>
<reference evidence="1 2" key="1">
    <citation type="submission" date="2015-01" db="EMBL/GenBank/DDBJ databases">
        <title>Evolution of Trichinella species and genotypes.</title>
        <authorList>
            <person name="Korhonen P.K."/>
            <person name="Edoardo P."/>
            <person name="Giuseppe L.R."/>
            <person name="Gasser R.B."/>
        </authorList>
    </citation>
    <scope>NUCLEOTIDE SEQUENCE [LARGE SCALE GENOMIC DNA]</scope>
    <source>
        <strain evidence="1">ISS3</strain>
    </source>
</reference>
<dbReference type="Proteomes" id="UP000054776">
    <property type="component" value="Unassembled WGS sequence"/>
</dbReference>
<sequence>MLFVLVELQCCRVLGKGAHYIVKLDNFSNSAIMEWFDSKFFPLPLKWKLQAALYFSEFVQPFMVVPIHSADQEQLLILFIKSRYKMFRLAIV</sequence>
<evidence type="ECO:0000313" key="2">
    <source>
        <dbReference type="Proteomes" id="UP000054776"/>
    </source>
</evidence>
<dbReference type="OrthoDB" id="5925187at2759"/>
<keyword evidence="2" id="KW-1185">Reference proteome</keyword>
<organism evidence="1 2">
    <name type="scientific">Trichinella spiralis</name>
    <name type="common">Trichina worm</name>
    <dbReference type="NCBI Taxonomy" id="6334"/>
    <lineage>
        <taxon>Eukaryota</taxon>
        <taxon>Metazoa</taxon>
        <taxon>Ecdysozoa</taxon>
        <taxon>Nematoda</taxon>
        <taxon>Enoplea</taxon>
        <taxon>Dorylaimia</taxon>
        <taxon>Trichinellida</taxon>
        <taxon>Trichinellidae</taxon>
        <taxon>Trichinella</taxon>
    </lineage>
</organism>
<comment type="caution">
    <text evidence="1">The sequence shown here is derived from an EMBL/GenBank/DDBJ whole genome shotgun (WGS) entry which is preliminary data.</text>
</comment>
<dbReference type="EMBL" id="JYDH01000085">
    <property type="protein sequence ID" value="KRY33249.1"/>
    <property type="molecule type" value="Genomic_DNA"/>
</dbReference>
<gene>
    <name evidence="1" type="ORF">T01_6945</name>
</gene>
<evidence type="ECO:0000313" key="1">
    <source>
        <dbReference type="EMBL" id="KRY33249.1"/>
    </source>
</evidence>
<dbReference type="InParanoid" id="A0A0V1B8E7"/>
<protein>
    <submittedName>
        <fullName evidence="1">Uncharacterized protein</fullName>
    </submittedName>
</protein>
<proteinExistence type="predicted"/>
<accession>A0A0V1B8E7</accession>
<dbReference type="AlphaFoldDB" id="A0A0V1B8E7"/>